<evidence type="ECO:0000313" key="2">
    <source>
        <dbReference type="EMBL" id="GAU98587.1"/>
    </source>
</evidence>
<dbReference type="AlphaFoldDB" id="A0A1D1VFP7"/>
<organism evidence="2 3">
    <name type="scientific">Ramazzottius varieornatus</name>
    <name type="common">Water bear</name>
    <name type="synonym">Tardigrade</name>
    <dbReference type="NCBI Taxonomy" id="947166"/>
    <lineage>
        <taxon>Eukaryota</taxon>
        <taxon>Metazoa</taxon>
        <taxon>Ecdysozoa</taxon>
        <taxon>Tardigrada</taxon>
        <taxon>Eutardigrada</taxon>
        <taxon>Parachela</taxon>
        <taxon>Hypsibioidea</taxon>
        <taxon>Ramazzottiidae</taxon>
        <taxon>Ramazzottius</taxon>
    </lineage>
</organism>
<reference evidence="2 3" key="1">
    <citation type="journal article" date="2016" name="Nat. Commun.">
        <title>Extremotolerant tardigrade genome and improved radiotolerance of human cultured cells by tardigrade-unique protein.</title>
        <authorList>
            <person name="Hashimoto T."/>
            <person name="Horikawa D.D."/>
            <person name="Saito Y."/>
            <person name="Kuwahara H."/>
            <person name="Kozuka-Hata H."/>
            <person name="Shin-I T."/>
            <person name="Minakuchi Y."/>
            <person name="Ohishi K."/>
            <person name="Motoyama A."/>
            <person name="Aizu T."/>
            <person name="Enomoto A."/>
            <person name="Kondo K."/>
            <person name="Tanaka S."/>
            <person name="Hara Y."/>
            <person name="Koshikawa S."/>
            <person name="Sagara H."/>
            <person name="Miura T."/>
            <person name="Yokobori S."/>
            <person name="Miyagawa K."/>
            <person name="Suzuki Y."/>
            <person name="Kubo T."/>
            <person name="Oyama M."/>
            <person name="Kohara Y."/>
            <person name="Fujiyama A."/>
            <person name="Arakawa K."/>
            <person name="Katayama T."/>
            <person name="Toyoda A."/>
            <person name="Kunieda T."/>
        </authorList>
    </citation>
    <scope>NUCLEOTIDE SEQUENCE [LARGE SCALE GENOMIC DNA]</scope>
    <source>
        <strain evidence="2 3">YOKOZUNA-1</strain>
    </source>
</reference>
<evidence type="ECO:0000256" key="1">
    <source>
        <dbReference type="SAM" id="MobiDB-lite"/>
    </source>
</evidence>
<dbReference type="Proteomes" id="UP000186922">
    <property type="component" value="Unassembled WGS sequence"/>
</dbReference>
<dbReference type="EMBL" id="BDGG01000004">
    <property type="protein sequence ID" value="GAU98587.1"/>
    <property type="molecule type" value="Genomic_DNA"/>
</dbReference>
<dbReference type="OrthoDB" id="425681at2759"/>
<evidence type="ECO:0000313" key="3">
    <source>
        <dbReference type="Proteomes" id="UP000186922"/>
    </source>
</evidence>
<accession>A0A1D1VFP7</accession>
<sequence>MGGPVGPFPVDEAIQQLFRSTVLKTCHEPLTREELLVAVANIQAKSSSGPDKLPTDLYKLLLYHHDFPSLVLSYFNDMLYDSTVPLEWLLSKLVTIPKKGKSVSLENLHPISIIAPPMRIFMKFVCGRIISYLPHAAHHFGFTSPALKDSSHMRPQSRPACPQINNV</sequence>
<gene>
    <name evidence="2" type="primary">RvY_09714-1</name>
    <name evidence="2" type="synonym">RvY_09714.1</name>
    <name evidence="2" type="ORF">RvY_09714</name>
</gene>
<comment type="caution">
    <text evidence="2">The sequence shown here is derived from an EMBL/GenBank/DDBJ whole genome shotgun (WGS) entry which is preliminary data.</text>
</comment>
<name>A0A1D1VFP7_RAMVA</name>
<keyword evidence="3" id="KW-1185">Reference proteome</keyword>
<evidence type="ECO:0008006" key="4">
    <source>
        <dbReference type="Google" id="ProtNLM"/>
    </source>
</evidence>
<feature type="region of interest" description="Disordered" evidence="1">
    <location>
        <begin position="147"/>
        <end position="167"/>
    </location>
</feature>
<dbReference type="PANTHER" id="PTHR19446">
    <property type="entry name" value="REVERSE TRANSCRIPTASES"/>
    <property type="match status" value="1"/>
</dbReference>
<protein>
    <recommendedName>
        <fullName evidence="4">Reverse transcriptase domain-containing protein</fullName>
    </recommendedName>
</protein>
<proteinExistence type="predicted"/>